<evidence type="ECO:0000256" key="5">
    <source>
        <dbReference type="PROSITE-ProRule" id="PRU00042"/>
    </source>
</evidence>
<evidence type="ECO:0000256" key="6">
    <source>
        <dbReference type="SAM" id="MobiDB-lite"/>
    </source>
</evidence>
<dbReference type="PROSITE" id="PS50157">
    <property type="entry name" value="ZINC_FINGER_C2H2_2"/>
    <property type="match status" value="3"/>
</dbReference>
<feature type="region of interest" description="Disordered" evidence="6">
    <location>
        <begin position="1163"/>
        <end position="1196"/>
    </location>
</feature>
<dbReference type="OrthoDB" id="6334376at2759"/>
<organism evidence="8 9">
    <name type="scientific">Penaeus vannamei</name>
    <name type="common">Whiteleg shrimp</name>
    <name type="synonym">Litopenaeus vannamei</name>
    <dbReference type="NCBI Taxonomy" id="6689"/>
    <lineage>
        <taxon>Eukaryota</taxon>
        <taxon>Metazoa</taxon>
        <taxon>Ecdysozoa</taxon>
        <taxon>Arthropoda</taxon>
        <taxon>Crustacea</taxon>
        <taxon>Multicrustacea</taxon>
        <taxon>Malacostraca</taxon>
        <taxon>Eumalacostraca</taxon>
        <taxon>Eucarida</taxon>
        <taxon>Decapoda</taxon>
        <taxon>Dendrobranchiata</taxon>
        <taxon>Penaeoidea</taxon>
        <taxon>Penaeidae</taxon>
        <taxon>Penaeus</taxon>
    </lineage>
</organism>
<feature type="region of interest" description="Disordered" evidence="6">
    <location>
        <begin position="31"/>
        <end position="113"/>
    </location>
</feature>
<keyword evidence="1" id="KW-0479">Metal-binding</keyword>
<keyword evidence="9" id="KW-1185">Reference proteome</keyword>
<dbReference type="InterPro" id="IPR036236">
    <property type="entry name" value="Znf_C2H2_sf"/>
</dbReference>
<accession>A0A423TGW9</accession>
<gene>
    <name evidence="8" type="ORF">C7M84_005752</name>
</gene>
<keyword evidence="4" id="KW-0862">Zinc</keyword>
<feature type="domain" description="C2H2-type" evidence="7">
    <location>
        <begin position="859"/>
        <end position="889"/>
    </location>
</feature>
<dbReference type="PANTHER" id="PTHR24379">
    <property type="entry name" value="KRAB AND ZINC FINGER DOMAIN-CONTAINING"/>
    <property type="match status" value="1"/>
</dbReference>
<feature type="compositionally biased region" description="Polar residues" evidence="6">
    <location>
        <begin position="1176"/>
        <end position="1186"/>
    </location>
</feature>
<evidence type="ECO:0000256" key="1">
    <source>
        <dbReference type="ARBA" id="ARBA00022723"/>
    </source>
</evidence>
<proteinExistence type="predicted"/>
<evidence type="ECO:0000256" key="3">
    <source>
        <dbReference type="ARBA" id="ARBA00022771"/>
    </source>
</evidence>
<dbReference type="PROSITE" id="PS00028">
    <property type="entry name" value="ZINC_FINGER_C2H2_1"/>
    <property type="match status" value="4"/>
</dbReference>
<dbReference type="InterPro" id="IPR013087">
    <property type="entry name" value="Znf_C2H2_type"/>
</dbReference>
<feature type="compositionally biased region" description="Basic and acidic residues" evidence="6">
    <location>
        <begin position="302"/>
        <end position="319"/>
    </location>
</feature>
<evidence type="ECO:0000313" key="9">
    <source>
        <dbReference type="Proteomes" id="UP000283509"/>
    </source>
</evidence>
<dbReference type="GO" id="GO:0003676">
    <property type="term" value="F:nucleic acid binding"/>
    <property type="evidence" value="ECO:0007669"/>
    <property type="project" value="InterPro"/>
</dbReference>
<evidence type="ECO:0000259" key="7">
    <source>
        <dbReference type="PROSITE" id="PS50157"/>
    </source>
</evidence>
<keyword evidence="2" id="KW-0677">Repeat</keyword>
<dbReference type="Gene3D" id="3.30.160.60">
    <property type="entry name" value="Classic Zinc Finger"/>
    <property type="match status" value="5"/>
</dbReference>
<dbReference type="PANTHER" id="PTHR24379:SF121">
    <property type="entry name" value="C2H2-TYPE DOMAIN-CONTAINING PROTEIN"/>
    <property type="match status" value="1"/>
</dbReference>
<feature type="compositionally biased region" description="Polar residues" evidence="6">
    <location>
        <begin position="470"/>
        <end position="487"/>
    </location>
</feature>
<reference evidence="8 9" key="2">
    <citation type="submission" date="2019-01" db="EMBL/GenBank/DDBJ databases">
        <title>The decoding of complex shrimp genome reveals the adaptation for benthos swimmer, frequently molting mechanism and breeding impact on genome.</title>
        <authorList>
            <person name="Sun Y."/>
            <person name="Gao Y."/>
            <person name="Yu Y."/>
        </authorList>
    </citation>
    <scope>NUCLEOTIDE SEQUENCE [LARGE SCALE GENOMIC DNA]</scope>
    <source>
        <tissue evidence="8">Muscle</tissue>
    </source>
</reference>
<comment type="caution">
    <text evidence="8">The sequence shown here is derived from an EMBL/GenBank/DDBJ whole genome shotgun (WGS) entry which is preliminary data.</text>
</comment>
<feature type="region of interest" description="Disordered" evidence="6">
    <location>
        <begin position="301"/>
        <end position="370"/>
    </location>
</feature>
<sequence>MDDEEDLHVCLRCRDTIIGLTNYVAHRRAGCSAAREGQKEERLAEGSGAKSRAEIQANEAEREVSASETSGEFTVQPRPGEEPPNMTQEAFSDNVRSHSSGPRDETASATVDLNYVSGTSQAVGGPQRDRQEVSHIQDSYAVMEDYANALPRSHSEPEIRSDHSHLKAKPHDSMSLSRRQTPSQAPFTGYSDPLLPHGQESSNMTLFRHFDSFSDHAKIQHEGETESHSVPMSLFKVPSSSYDLESQNFESRYSDFYGLQPNPQEPLLSTVSAMEHCKAKREEAAEVTGAANDHVTQNLKEQTAHADENTNVETRERGKWRPGSRPPPSVGGKWRPATPRSELEEDEIEVDDAEDDDFSQMPPPPTYTKGKWLPGKKLTNIIKVGSSIEYHCHACNRTLKGKETYERHLNSELHFVNENKASALKGTKILADVTPSSAPSRPVRSKKLEAQSFLKSTIARLKSRKILSPHSRSTPTSHKASRAETQTLSENKAVHVKQEVKVEPQVDEDEEEMKTTACIKPNFYCNLHEDFVIHMKTHKNDPEDDEVKTLYTCSVCNDEDSLLLPNAIRHLQTPHHLSNARDVVLQAHQVIMSSRSAVVCPLGDGTFRYFREYRRHRRLQHQDPGFQLSDQRLLRCPQCNFRALRERQIRAHIKEAHELTRKSDAYHCFVCGLAFVTHRQAELHRRSAEHRTTLGRQRGLSVLRTCTLCYVEVEDLPALRRHMCQEHRKDCTPCHLCGLVPPLRSDLAQHQRNCSGSPGDWAGMHKCELCSFKNDLLAHVLTHTTLAHGQRGADNRYSCHICKTKLRFSSVKGHMLSHSNEWPHACHLCSRKFPRQKWLDRHLSVVHTRGEAQLSDGPALCDTCGKTFSNRWHLQRHQQEAHSHAALTPPSQSEKAPSDAAGEGAVTPSASRAKRAAPPVPTPTLCDVCGVQCDSASMLKAHRQGHKRREGDVYQCPHCNYSTGHLPHLRRHLRLHTGSTPFSCPYCAYSCNNQENLRKHMLKTKRHPGRFMYECRLCASLFGAEAAALKPMSHEAEDAEGPRRPMDYGDAHVLGPLEDSRAFASPGPLAPLEGKLFKTNYATEFHAHLLERHRNHFDTKEEIQQLSEGAPGEAEDDGARQVILILPDKFSEQTGDVAALLPSLGLAPSPSDCVSIVTVQPKDAAEGGHAPPSQLGVLSSDHSLPGTSHAKDGPEGCPNDAVLMPADQVVTLETQMVPDATIIEGGVAPEGAAQVVLCPPAADPEQVLNPLHMVAEAAEALTQSDMLAAQVMEAPHTAPPPVRHQAQMLPAALFEPGGSIQQPGAGQLPGAARMLQQEPTLEFVDNRVVAAEVGAKGGASDTQAEEIIYSFTLP</sequence>
<dbReference type="EMBL" id="QCYY01001745">
    <property type="protein sequence ID" value="ROT75696.1"/>
    <property type="molecule type" value="Genomic_DNA"/>
</dbReference>
<protein>
    <submittedName>
        <fullName evidence="8">Putative zinc finger protein 62</fullName>
    </submittedName>
</protein>
<feature type="region of interest" description="Disordered" evidence="6">
    <location>
        <begin position="464"/>
        <end position="487"/>
    </location>
</feature>
<evidence type="ECO:0000313" key="8">
    <source>
        <dbReference type="EMBL" id="ROT75696.1"/>
    </source>
</evidence>
<feature type="compositionally biased region" description="Basic and acidic residues" evidence="6">
    <location>
        <begin position="153"/>
        <end position="172"/>
    </location>
</feature>
<dbReference type="GO" id="GO:0008270">
    <property type="term" value="F:zinc ion binding"/>
    <property type="evidence" value="ECO:0007669"/>
    <property type="project" value="UniProtKB-KW"/>
</dbReference>
<dbReference type="STRING" id="6689.A0A423TGW9"/>
<dbReference type="SMART" id="SM00355">
    <property type="entry name" value="ZnF_C2H2"/>
    <property type="match status" value="14"/>
</dbReference>
<evidence type="ECO:0000256" key="4">
    <source>
        <dbReference type="ARBA" id="ARBA00022833"/>
    </source>
</evidence>
<evidence type="ECO:0000256" key="2">
    <source>
        <dbReference type="ARBA" id="ARBA00022737"/>
    </source>
</evidence>
<dbReference type="SUPFAM" id="SSF57667">
    <property type="entry name" value="beta-beta-alpha zinc fingers"/>
    <property type="match status" value="3"/>
</dbReference>
<feature type="compositionally biased region" description="Acidic residues" evidence="6">
    <location>
        <begin position="343"/>
        <end position="358"/>
    </location>
</feature>
<dbReference type="Proteomes" id="UP000283509">
    <property type="component" value="Unassembled WGS sequence"/>
</dbReference>
<reference evidence="8 9" key="1">
    <citation type="submission" date="2018-04" db="EMBL/GenBank/DDBJ databases">
        <authorList>
            <person name="Zhang X."/>
            <person name="Yuan J."/>
            <person name="Li F."/>
            <person name="Xiang J."/>
        </authorList>
    </citation>
    <scope>NUCLEOTIDE SEQUENCE [LARGE SCALE GENOMIC DNA]</scope>
    <source>
        <tissue evidence="8">Muscle</tissue>
    </source>
</reference>
<feature type="compositionally biased region" description="Polar residues" evidence="6">
    <location>
        <begin position="174"/>
        <end position="186"/>
    </location>
</feature>
<feature type="domain" description="C2H2-type" evidence="7">
    <location>
        <begin position="954"/>
        <end position="981"/>
    </location>
</feature>
<feature type="region of interest" description="Disordered" evidence="6">
    <location>
        <begin position="875"/>
        <end position="918"/>
    </location>
</feature>
<name>A0A423TGW9_PENVA</name>
<feature type="region of interest" description="Disordered" evidence="6">
    <location>
        <begin position="151"/>
        <end position="191"/>
    </location>
</feature>
<feature type="domain" description="C2H2-type" evidence="7">
    <location>
        <begin position="824"/>
        <end position="852"/>
    </location>
</feature>
<dbReference type="InterPro" id="IPR003604">
    <property type="entry name" value="Matrin/U1-like-C_Znf_C2H2"/>
</dbReference>
<dbReference type="SMART" id="SM00451">
    <property type="entry name" value="ZnF_U1"/>
    <property type="match status" value="4"/>
</dbReference>
<keyword evidence="3 5" id="KW-0863">Zinc-finger</keyword>